<dbReference type="Gene3D" id="3.40.50.12370">
    <property type="match status" value="1"/>
</dbReference>
<comment type="similarity">
    <text evidence="1">Belongs to the universal stress protein A family.</text>
</comment>
<organism evidence="3 4">
    <name type="scientific">Castellaniella denitrificans</name>
    <dbReference type="NCBI Taxonomy" id="56119"/>
    <lineage>
        <taxon>Bacteria</taxon>
        <taxon>Pseudomonadati</taxon>
        <taxon>Pseudomonadota</taxon>
        <taxon>Betaproteobacteria</taxon>
        <taxon>Burkholderiales</taxon>
        <taxon>Alcaligenaceae</taxon>
        <taxon>Castellaniella</taxon>
    </lineage>
</organism>
<proteinExistence type="inferred from homology"/>
<dbReference type="RefSeq" id="WP_269358760.1">
    <property type="nucleotide sequence ID" value="NZ_JAPWHE010000006.1"/>
</dbReference>
<dbReference type="Pfam" id="PF00582">
    <property type="entry name" value="Usp"/>
    <property type="match status" value="1"/>
</dbReference>
<gene>
    <name evidence="3" type="ORF">O4H32_10010</name>
</gene>
<name>A0ABT4M4V8_9BURK</name>
<dbReference type="PANTHER" id="PTHR46268">
    <property type="entry name" value="STRESS RESPONSE PROTEIN NHAX"/>
    <property type="match status" value="1"/>
</dbReference>
<reference evidence="3" key="1">
    <citation type="submission" date="2022-12" db="EMBL/GenBank/DDBJ databases">
        <title>Bacterial isolates from different developmental stages of Nematostella vectensis.</title>
        <authorList>
            <person name="Fraune S."/>
        </authorList>
    </citation>
    <scope>NUCLEOTIDE SEQUENCE</scope>
    <source>
        <strain evidence="3">G21619-S1</strain>
    </source>
</reference>
<evidence type="ECO:0000313" key="4">
    <source>
        <dbReference type="Proteomes" id="UP001068379"/>
    </source>
</evidence>
<keyword evidence="4" id="KW-1185">Reference proteome</keyword>
<dbReference type="InterPro" id="IPR006016">
    <property type="entry name" value="UspA"/>
</dbReference>
<dbReference type="Proteomes" id="UP001068379">
    <property type="component" value="Unassembled WGS sequence"/>
</dbReference>
<dbReference type="CDD" id="cd00293">
    <property type="entry name" value="USP-like"/>
    <property type="match status" value="2"/>
</dbReference>
<accession>A0ABT4M4V8</accession>
<dbReference type="SUPFAM" id="SSF52402">
    <property type="entry name" value="Adenine nucleotide alpha hydrolases-like"/>
    <property type="match status" value="2"/>
</dbReference>
<comment type="caution">
    <text evidence="3">The sequence shown here is derived from an EMBL/GenBank/DDBJ whole genome shotgun (WGS) entry which is preliminary data.</text>
</comment>
<dbReference type="EMBL" id="JAPWHE010000006">
    <property type="protein sequence ID" value="MCZ4330283.1"/>
    <property type="molecule type" value="Genomic_DNA"/>
</dbReference>
<evidence type="ECO:0000259" key="2">
    <source>
        <dbReference type="Pfam" id="PF00582"/>
    </source>
</evidence>
<sequence>MLGRIALDLTKDVTQTGRVQVAIQLAMRHKAEVIGICTDPPMPGYLYDEAGIVQQVLSKLQEQFAREKREIKAYFLQQLESAGVKGECRMPQGPAEEALAVHARSCDLLIMSQTDMAQSNWSIPPSVVDSVITTAGRPVLVVPYVDDARQPLGQHVLLCWDYGRRAARALADAAPLLRTASKLTLLTVDPQPDMLQALDIQPGDLPAYCAAHGYPAPKTVHATSEGVGIGNVILNVASDSGCDMIVMGLYNRSRVREWILGGTSKTLLQSMTVPILFAH</sequence>
<dbReference type="PANTHER" id="PTHR46268:SF15">
    <property type="entry name" value="UNIVERSAL STRESS PROTEIN HP_0031"/>
    <property type="match status" value="1"/>
</dbReference>
<evidence type="ECO:0000313" key="3">
    <source>
        <dbReference type="EMBL" id="MCZ4330283.1"/>
    </source>
</evidence>
<protein>
    <submittedName>
        <fullName evidence="3">Universal stress protein</fullName>
    </submittedName>
</protein>
<feature type="domain" description="UspA" evidence="2">
    <location>
        <begin position="154"/>
        <end position="277"/>
    </location>
</feature>
<evidence type="ECO:0000256" key="1">
    <source>
        <dbReference type="ARBA" id="ARBA00008791"/>
    </source>
</evidence>